<name>A0A6N7X387_9FIRM</name>
<evidence type="ECO:0000313" key="2">
    <source>
        <dbReference type="Proteomes" id="UP000440713"/>
    </source>
</evidence>
<comment type="caution">
    <text evidence="1">The sequence shown here is derived from an EMBL/GenBank/DDBJ whole genome shotgun (WGS) entry which is preliminary data.</text>
</comment>
<sequence>MEEILLSVKNILKDEEEILSAHVSSNENTSYISIFKKIDLFLTIRISNHKKINSYYSNKSFNPLDNNLLQKIGTYLNDSSWYKFNYKDYFTIKLLGELKKRKKAIYIDNTMNIFYNSSTKLVFYMYAHSGRNKKDMYLLDDSFQSSLRKLYAEGIINNYKISDEEISIHVTKLGNRLVEKFEDKYQQQFENDISRIKFYKVEFPI</sequence>
<reference evidence="1 2" key="1">
    <citation type="submission" date="2019-08" db="EMBL/GenBank/DDBJ databases">
        <title>In-depth cultivation of the pig gut microbiome towards novel bacterial diversity and tailored functional studies.</title>
        <authorList>
            <person name="Wylensek D."/>
            <person name="Hitch T.C.A."/>
            <person name="Clavel T."/>
        </authorList>
    </citation>
    <scope>NUCLEOTIDE SEQUENCE [LARGE SCALE GENOMIC DNA]</scope>
    <source>
        <strain evidence="1 2">WCA-SAB-591-4A-A</strain>
    </source>
</reference>
<accession>A0A6N7X387</accession>
<dbReference type="AlphaFoldDB" id="A0A6N7X387"/>
<organism evidence="1 2">
    <name type="scientific">Peptostreptococcus porci</name>
    <dbReference type="NCBI Taxonomy" id="2652282"/>
    <lineage>
        <taxon>Bacteria</taxon>
        <taxon>Bacillati</taxon>
        <taxon>Bacillota</taxon>
        <taxon>Clostridia</taxon>
        <taxon>Peptostreptococcales</taxon>
        <taxon>Peptostreptococcaceae</taxon>
        <taxon>Peptostreptococcus</taxon>
    </lineage>
</organism>
<dbReference type="RefSeq" id="WP_154537940.1">
    <property type="nucleotide sequence ID" value="NZ_JAXFFP010000009.1"/>
</dbReference>
<gene>
    <name evidence="1" type="ORF">FYJ71_06180</name>
</gene>
<dbReference type="EMBL" id="VUNE01000003">
    <property type="protein sequence ID" value="MST62551.1"/>
    <property type="molecule type" value="Genomic_DNA"/>
</dbReference>
<keyword evidence="2" id="KW-1185">Reference proteome</keyword>
<proteinExistence type="predicted"/>
<evidence type="ECO:0000313" key="1">
    <source>
        <dbReference type="EMBL" id="MST62551.1"/>
    </source>
</evidence>
<protein>
    <submittedName>
        <fullName evidence="1">Uncharacterized protein</fullName>
    </submittedName>
</protein>
<dbReference type="Proteomes" id="UP000440713">
    <property type="component" value="Unassembled WGS sequence"/>
</dbReference>